<evidence type="ECO:0008006" key="3">
    <source>
        <dbReference type="Google" id="ProtNLM"/>
    </source>
</evidence>
<reference evidence="1" key="1">
    <citation type="journal article" date="2014" name="Int. J. Syst. Evol. Microbiol.">
        <title>Complete genome sequence of Corynebacterium casei LMG S-19264T (=DSM 44701T), isolated from a smear-ripened cheese.</title>
        <authorList>
            <consortium name="US DOE Joint Genome Institute (JGI-PGF)"/>
            <person name="Walter F."/>
            <person name="Albersmeier A."/>
            <person name="Kalinowski J."/>
            <person name="Ruckert C."/>
        </authorList>
    </citation>
    <scope>NUCLEOTIDE SEQUENCE</scope>
    <source>
        <strain evidence="1">JCM 14359</strain>
    </source>
</reference>
<comment type="caution">
    <text evidence="1">The sequence shown here is derived from an EMBL/GenBank/DDBJ whole genome shotgun (WGS) entry which is preliminary data.</text>
</comment>
<dbReference type="EMBL" id="BMOC01000017">
    <property type="protein sequence ID" value="GGJ13835.1"/>
    <property type="molecule type" value="Genomic_DNA"/>
</dbReference>
<dbReference type="RefSeq" id="WP_188787848.1">
    <property type="nucleotide sequence ID" value="NZ_BMOC01000017.1"/>
</dbReference>
<sequence>MILDTAFVLDLLGGDEGAVRKAEELEESGAPMRLPAMTVTELYIGIGTGVAAVAAAAEREGEPVLTRHIEDFEKLGVAVESY</sequence>
<proteinExistence type="predicted"/>
<protein>
    <recommendedName>
        <fullName evidence="3">PIN domain-containing protein</fullName>
    </recommendedName>
</protein>
<organism evidence="1 2">
    <name type="scientific">Halobellus salinus</name>
    <dbReference type="NCBI Taxonomy" id="931585"/>
    <lineage>
        <taxon>Archaea</taxon>
        <taxon>Methanobacteriati</taxon>
        <taxon>Methanobacteriota</taxon>
        <taxon>Stenosarchaea group</taxon>
        <taxon>Halobacteria</taxon>
        <taxon>Halobacteriales</taxon>
        <taxon>Haloferacaceae</taxon>
        <taxon>Halobellus</taxon>
    </lineage>
</organism>
<name>A0A830ER93_9EURY</name>
<dbReference type="Proteomes" id="UP000653099">
    <property type="component" value="Unassembled WGS sequence"/>
</dbReference>
<dbReference type="SUPFAM" id="SSF88723">
    <property type="entry name" value="PIN domain-like"/>
    <property type="match status" value="1"/>
</dbReference>
<dbReference type="AlphaFoldDB" id="A0A830ER93"/>
<evidence type="ECO:0000313" key="2">
    <source>
        <dbReference type="Proteomes" id="UP000653099"/>
    </source>
</evidence>
<dbReference type="InterPro" id="IPR029060">
    <property type="entry name" value="PIN-like_dom_sf"/>
</dbReference>
<dbReference type="OrthoDB" id="38049at2157"/>
<keyword evidence="2" id="KW-1185">Reference proteome</keyword>
<reference evidence="1" key="2">
    <citation type="submission" date="2020-09" db="EMBL/GenBank/DDBJ databases">
        <authorList>
            <person name="Sun Q."/>
            <person name="Ohkuma M."/>
        </authorList>
    </citation>
    <scope>NUCLEOTIDE SEQUENCE</scope>
    <source>
        <strain evidence="1">JCM 14359</strain>
    </source>
</reference>
<accession>A0A830ER93</accession>
<gene>
    <name evidence="1" type="ORF">GCM10008995_24640</name>
</gene>
<evidence type="ECO:0000313" key="1">
    <source>
        <dbReference type="EMBL" id="GGJ13835.1"/>
    </source>
</evidence>